<protein>
    <submittedName>
        <fullName evidence="4">Uncharacterized protein LOC105041402 isoform X1</fullName>
    </submittedName>
</protein>
<dbReference type="KEGG" id="egu:105041402"/>
<dbReference type="PANTHER" id="PTHR15682:SF2">
    <property type="entry name" value="UNHEALTHY RIBOSOME BIOGENESIS PROTEIN 2 HOMOLOG"/>
    <property type="match status" value="1"/>
</dbReference>
<keyword evidence="3" id="KW-1185">Reference proteome</keyword>
<dbReference type="Proteomes" id="UP000504607">
    <property type="component" value="Chromosome 3"/>
</dbReference>
<evidence type="ECO:0000313" key="3">
    <source>
        <dbReference type="Proteomes" id="UP000504607"/>
    </source>
</evidence>
<accession>A0A6I9QX02</accession>
<dbReference type="GeneID" id="105041402"/>
<reference evidence="4" key="1">
    <citation type="submission" date="2025-08" db="UniProtKB">
        <authorList>
            <consortium name="RefSeq"/>
        </authorList>
    </citation>
    <scope>IDENTIFICATION</scope>
</reference>
<dbReference type="Pfam" id="PF10441">
    <property type="entry name" value="Urb2"/>
    <property type="match status" value="1"/>
</dbReference>
<dbReference type="GO" id="GO:0042254">
    <property type="term" value="P:ribosome biogenesis"/>
    <property type="evidence" value="ECO:0007669"/>
    <property type="project" value="TreeGrafter"/>
</dbReference>
<evidence type="ECO:0000313" key="4">
    <source>
        <dbReference type="RefSeq" id="XP_010916674.1"/>
    </source>
</evidence>
<feature type="compositionally biased region" description="Polar residues" evidence="1">
    <location>
        <begin position="1507"/>
        <end position="1524"/>
    </location>
</feature>
<sequence>MACSDPVSSETSKSGKRKRPQAHQLEPQEQEGQGSGDQKKKAKLNGVWANLDLILSLQSKDLPLQRKIELAFDFVRLGGDFSGRGPEPVGVSRLASFLSDWLQPLLISFDNSKKSLELFDPCLNYRSWFILKFCIEKSSVVVSPNLLRAITRTSRHALLVMNGDVMSDDEESGIFFHQVLECLSLLFESNGRAFYNAGAELWVSCAVEVVNLVRRASANDEHHSSHAEVLLNLSSLLLEHFSRFLRFHPNPRNVFRVFVDRLLDLLLELLVLLHLRVGGSKGCQVGSLLRMVEDVLSNGLFHPIHISGFLSLKSSSTKRDARELKGINESYHRHFFQRLEKIIAEKKAVLLGGFGHLFCLFASRVKNHKGASLASKVDSSSGKGGDISEEAQETNKPLFEVFVHFMEPLLLECKRCTQLEFSELGEALELRLVETHCMLKSVNETLASFIQEKIYVRTEDTSEGTHYNFLKEVYDTIISISSKIYLFWLSALHKDDARVKKVLPLIAREVFVVVGYFLEIEYRAVGDDLIKLWLMMFSYLAIHLSAVDTKPSSLLVSEILNLGCQVINVYSELRQVSSPIFSLCKAVRLFRGAGNAGSAGHSIFVASLPLSSQVCQKSLATLLCSQAFRLAVSNAIKLIPERQVSGCIQQLNIDLTYSLAWMRHSSLGDDVLDSGEVNSLDSGILDIDLQAELLGGVLSELYTIVLDSLAVTATNSVLIENSIENLMKSMRPSFSQLVQNQSNGVNNFLSSLIGIDLSNYECESGLLAMSLSMSWVFVFFFRLYISCRSLYRQSISLMPPNSSRKASEAMGCLFMVRCGIEWTEKHKHMDEGYFSWVLKPSISLLDVIQTLSEVFLSSSTGGSEPLVYVLHIMAIQRLNDLNRNIKAFQFLQEGDERSVHVQLPQSPYGHKSSKKWKRLVTASRQEAAGLTAFITGYLPMLATEEKCLYSQSDETAKTKTPLFSYEDAWDMGVCSLNESTLPVAIWFLLCQNIDIWCTHATNKDLKKFLSQLIHSSLPSGNNYSDVREQSTCEPLCKKVTARNISLGLLCDTLLYDQTVVSKHLPSRFCRIMKKALSPIMRHTWANDIDLSSLPDWSEILKMLDPGPRVNMVDGNALHGCSSNMSYNLQGEKQSFSSSSVELKTCENLLNLFCKMPGIHVNVKTFSLCASYMLNLERLVVSSLLSYCGESFIYSPYELFKLFICCRRAMKYLVMALVEGNSEARQSLYLCTLFNSSSSILWLLKSVYEIVGLPKIFFGENYANQVEDLIFSLIDHTCYLFLTISKEQMNSAMFSLINNEKLHMDLPVHDVPGGKASLNEGGQDSDASDYVETWKSIELMADTLKDHMRNLPVTIESGMCVIKPEACFSLLSWNKLSSIVSCSQSFLWGVASALDSTYKDCSKEKPQSSTLMPWCVSKLGSYISIFENFVNLCLNILLVDNRKGLDFLKHLPEWNYDNGFLSLDVLVGSAAKCSCCEVEIFAENHVKTHKQSERPESSTSGYDHDSKNPSNYEHTKGSGSEEQIPSSAHANHVTNAFSDIHAIDLSNLQHLNRPLLCSLLKGESRQIAYTLRQLFIASAAILKLKCMLPFSTHLASQLNCSHLASKSMAVLIGTSHIVLQGIAEMVDMPDPFIFVWVDGILKYLEVVGNYFSLGDPTLSSNVFAQLIDSHMRVIGRCISFQGKAATLSSHETGSNTKMLQSQKESSGSNMQFLDHGQCSIDAFKARLRMSFRKFISTPLKLHLKAAVQTIERALVGVQEGYNVVYEINTGSINGGKVSSVVAAGVDCLDLVLESISGHKHVIKKNIPNLMGALFNIILHLQSPTIFYVGKLAHNKSDVNPDAGSVILMCVEVLTTVARRSSFQMNSCHASQCLHVPMALFKDFHQLRASHVKCHPFISKNQEETSLTSVHHCMIDRQFSIDLYASCCKLLCSTLKHQKREVERCIGLLGDSVNTLLNCLETVDAKLVNGKSYFTWELQEAIKCASFLQRIYEEIRHQKDALGRYSYYFLSSYISIYSGYGPYRTGIRREIDEALRPGVYSLIDVCTPADLQQLHTVLGEGPCRSTLAALLHDYRLNFQYEGKI</sequence>
<evidence type="ECO:0000256" key="1">
    <source>
        <dbReference type="SAM" id="MobiDB-lite"/>
    </source>
</evidence>
<feature type="region of interest" description="Disordered" evidence="1">
    <location>
        <begin position="1486"/>
        <end position="1524"/>
    </location>
</feature>
<proteinExistence type="predicted"/>
<feature type="compositionally biased region" description="Polar residues" evidence="1">
    <location>
        <begin position="1"/>
        <end position="12"/>
    </location>
</feature>
<dbReference type="OrthoDB" id="160374at2759"/>
<feature type="compositionally biased region" description="Basic and acidic residues" evidence="1">
    <location>
        <begin position="1486"/>
        <end position="1506"/>
    </location>
</feature>
<feature type="region of interest" description="Disordered" evidence="1">
    <location>
        <begin position="1"/>
        <end position="39"/>
    </location>
</feature>
<dbReference type="InParanoid" id="A0A6I9QX02"/>
<organism evidence="3 4">
    <name type="scientific">Elaeis guineensis var. tenera</name>
    <name type="common">Oil palm</name>
    <dbReference type="NCBI Taxonomy" id="51953"/>
    <lineage>
        <taxon>Eukaryota</taxon>
        <taxon>Viridiplantae</taxon>
        <taxon>Streptophyta</taxon>
        <taxon>Embryophyta</taxon>
        <taxon>Tracheophyta</taxon>
        <taxon>Spermatophyta</taxon>
        <taxon>Magnoliopsida</taxon>
        <taxon>Liliopsida</taxon>
        <taxon>Arecaceae</taxon>
        <taxon>Arecoideae</taxon>
        <taxon>Cocoseae</taxon>
        <taxon>Elaeidinae</taxon>
        <taxon>Elaeis</taxon>
    </lineage>
</organism>
<dbReference type="PANTHER" id="PTHR15682">
    <property type="entry name" value="UNHEALTHY RIBOSOME BIOGENESIS PROTEIN 2 HOMOLOG"/>
    <property type="match status" value="1"/>
</dbReference>
<dbReference type="RefSeq" id="XP_010916674.1">
    <property type="nucleotide sequence ID" value="XM_010918372.3"/>
</dbReference>
<dbReference type="InterPro" id="IPR018849">
    <property type="entry name" value="Urb2/Npa2_C"/>
</dbReference>
<dbReference type="GO" id="GO:0005730">
    <property type="term" value="C:nucleolus"/>
    <property type="evidence" value="ECO:0007669"/>
    <property type="project" value="TreeGrafter"/>
</dbReference>
<gene>
    <name evidence="4" type="primary">LOC105041402</name>
</gene>
<feature type="domain" description="Nucleolar 27S pre-rRNA processing Urb2/Npa2 C-terminal" evidence="2">
    <location>
        <begin position="1847"/>
        <end position="2081"/>
    </location>
</feature>
<evidence type="ECO:0000259" key="2">
    <source>
        <dbReference type="Pfam" id="PF10441"/>
    </source>
</evidence>
<name>A0A6I9QX02_ELAGV</name>
<dbReference type="InterPro" id="IPR052609">
    <property type="entry name" value="Ribosome_Biogenesis_Reg"/>
</dbReference>